<sequence length="122" mass="13785">MQLTGTQGRLEAEKKRGEELDKMSKDSQRSSHCWWEKPIEELGLDGLQMLKATMEELKKNVMEQIHKINGPAKFSVPFSVMNLDHHLSERKFAEINGCHGSMIPSCAYGYGHGSFFLKAVTS</sequence>
<evidence type="ECO:0000313" key="2">
    <source>
        <dbReference type="EMBL" id="PRQ51022.1"/>
    </source>
</evidence>
<dbReference type="Gene3D" id="6.10.140.920">
    <property type="match status" value="1"/>
</dbReference>
<name>A0A2P6RX75_ROSCH</name>
<keyword evidence="3" id="KW-1185">Reference proteome</keyword>
<proteinExistence type="predicted"/>
<reference evidence="2 3" key="1">
    <citation type="journal article" date="2018" name="Nat. Genet.">
        <title>The Rosa genome provides new insights in the design of modern roses.</title>
        <authorList>
            <person name="Bendahmane M."/>
        </authorList>
    </citation>
    <scope>NUCLEOTIDE SEQUENCE [LARGE SCALE GENOMIC DNA]</scope>
    <source>
        <strain evidence="3">cv. Old Blush</strain>
    </source>
</reference>
<dbReference type="Proteomes" id="UP000238479">
    <property type="component" value="Chromosome 2"/>
</dbReference>
<evidence type="ECO:0000256" key="1">
    <source>
        <dbReference type="SAM" id="MobiDB-lite"/>
    </source>
</evidence>
<dbReference type="Gramene" id="PRQ51022">
    <property type="protein sequence ID" value="PRQ51022"/>
    <property type="gene ID" value="RchiOBHm_Chr2g0139711"/>
</dbReference>
<dbReference type="EMBL" id="PDCK01000040">
    <property type="protein sequence ID" value="PRQ51022.1"/>
    <property type="molecule type" value="Genomic_DNA"/>
</dbReference>
<organism evidence="2 3">
    <name type="scientific">Rosa chinensis</name>
    <name type="common">China rose</name>
    <dbReference type="NCBI Taxonomy" id="74649"/>
    <lineage>
        <taxon>Eukaryota</taxon>
        <taxon>Viridiplantae</taxon>
        <taxon>Streptophyta</taxon>
        <taxon>Embryophyta</taxon>
        <taxon>Tracheophyta</taxon>
        <taxon>Spermatophyta</taxon>
        <taxon>Magnoliopsida</taxon>
        <taxon>eudicotyledons</taxon>
        <taxon>Gunneridae</taxon>
        <taxon>Pentapetalae</taxon>
        <taxon>rosids</taxon>
        <taxon>fabids</taxon>
        <taxon>Rosales</taxon>
        <taxon>Rosaceae</taxon>
        <taxon>Rosoideae</taxon>
        <taxon>Rosoideae incertae sedis</taxon>
        <taxon>Rosa</taxon>
    </lineage>
</organism>
<feature type="compositionally biased region" description="Basic and acidic residues" evidence="1">
    <location>
        <begin position="10"/>
        <end position="28"/>
    </location>
</feature>
<evidence type="ECO:0000313" key="3">
    <source>
        <dbReference type="Proteomes" id="UP000238479"/>
    </source>
</evidence>
<protein>
    <submittedName>
        <fullName evidence="2">Uncharacterized protein</fullName>
    </submittedName>
</protein>
<gene>
    <name evidence="2" type="ORF">RchiOBHm_Chr2g0139711</name>
</gene>
<feature type="region of interest" description="Disordered" evidence="1">
    <location>
        <begin position="1"/>
        <end position="28"/>
    </location>
</feature>
<dbReference type="AlphaFoldDB" id="A0A2P6RX75"/>
<comment type="caution">
    <text evidence="2">The sequence shown here is derived from an EMBL/GenBank/DDBJ whole genome shotgun (WGS) entry which is preliminary data.</text>
</comment>
<accession>A0A2P6RX75</accession>